<name>A0A0K2TDU6_LEPSM</name>
<proteinExistence type="predicted"/>
<dbReference type="EMBL" id="HACA01006396">
    <property type="protein sequence ID" value="CDW23757.1"/>
    <property type="molecule type" value="Transcribed_RNA"/>
</dbReference>
<feature type="non-terminal residue" evidence="1">
    <location>
        <position position="1"/>
    </location>
</feature>
<accession>A0A0K2TDU6</accession>
<reference evidence="1" key="1">
    <citation type="submission" date="2014-05" db="EMBL/GenBank/DDBJ databases">
        <authorList>
            <person name="Chronopoulou M."/>
        </authorList>
    </citation>
    <scope>NUCLEOTIDE SEQUENCE</scope>
    <source>
        <tissue evidence="1">Whole organism</tissue>
    </source>
</reference>
<organism evidence="1">
    <name type="scientific">Lepeophtheirus salmonis</name>
    <name type="common">Salmon louse</name>
    <name type="synonym">Caligus salmonis</name>
    <dbReference type="NCBI Taxonomy" id="72036"/>
    <lineage>
        <taxon>Eukaryota</taxon>
        <taxon>Metazoa</taxon>
        <taxon>Ecdysozoa</taxon>
        <taxon>Arthropoda</taxon>
        <taxon>Crustacea</taxon>
        <taxon>Multicrustacea</taxon>
        <taxon>Hexanauplia</taxon>
        <taxon>Copepoda</taxon>
        <taxon>Siphonostomatoida</taxon>
        <taxon>Caligidae</taxon>
        <taxon>Lepeophtheirus</taxon>
    </lineage>
</organism>
<sequence>AKRSFRCRVLYLKEKQNQKIVCKYRTISHYLSHITRRKSHNSRSLYGKNHISQLLQLFRSLR</sequence>
<protein>
    <submittedName>
        <fullName evidence="1">Uncharacterized protein</fullName>
    </submittedName>
</protein>
<evidence type="ECO:0000313" key="1">
    <source>
        <dbReference type="EMBL" id="CDW23757.1"/>
    </source>
</evidence>
<dbReference type="AlphaFoldDB" id="A0A0K2TDU6"/>